<dbReference type="InterPro" id="IPR051955">
    <property type="entry name" value="PME_Inhibitor"/>
</dbReference>
<dbReference type="EMBL" id="BPVZ01000001">
    <property type="protein sequence ID" value="GKU86880.1"/>
    <property type="molecule type" value="Genomic_DNA"/>
</dbReference>
<dbReference type="GO" id="GO:0004857">
    <property type="term" value="F:enzyme inhibitor activity"/>
    <property type="evidence" value="ECO:0007669"/>
    <property type="project" value="InterPro"/>
</dbReference>
<dbReference type="Proteomes" id="UP001054252">
    <property type="component" value="Unassembled WGS sequence"/>
</dbReference>
<dbReference type="SUPFAM" id="SSF101148">
    <property type="entry name" value="Plant invertase/pectin methylesterase inhibitor"/>
    <property type="match status" value="1"/>
</dbReference>
<evidence type="ECO:0000313" key="4">
    <source>
        <dbReference type="EMBL" id="GKU86880.1"/>
    </source>
</evidence>
<feature type="domain" description="Pectinesterase inhibitor" evidence="3">
    <location>
        <begin position="30"/>
        <end position="177"/>
    </location>
</feature>
<dbReference type="Gene3D" id="1.20.140.40">
    <property type="entry name" value="Invertase/pectin methylesterase inhibitor family protein"/>
    <property type="match status" value="1"/>
</dbReference>
<evidence type="ECO:0000259" key="3">
    <source>
        <dbReference type="SMART" id="SM00856"/>
    </source>
</evidence>
<evidence type="ECO:0000256" key="1">
    <source>
        <dbReference type="ARBA" id="ARBA00022729"/>
    </source>
</evidence>
<protein>
    <recommendedName>
        <fullName evidence="3">Pectinesterase inhibitor domain-containing protein</fullName>
    </recommendedName>
</protein>
<organism evidence="4 5">
    <name type="scientific">Rubroshorea leprosula</name>
    <dbReference type="NCBI Taxonomy" id="152421"/>
    <lineage>
        <taxon>Eukaryota</taxon>
        <taxon>Viridiplantae</taxon>
        <taxon>Streptophyta</taxon>
        <taxon>Embryophyta</taxon>
        <taxon>Tracheophyta</taxon>
        <taxon>Spermatophyta</taxon>
        <taxon>Magnoliopsida</taxon>
        <taxon>eudicotyledons</taxon>
        <taxon>Gunneridae</taxon>
        <taxon>Pentapetalae</taxon>
        <taxon>rosids</taxon>
        <taxon>malvids</taxon>
        <taxon>Malvales</taxon>
        <taxon>Dipterocarpaceae</taxon>
        <taxon>Rubroshorea</taxon>
    </lineage>
</organism>
<evidence type="ECO:0000256" key="2">
    <source>
        <dbReference type="ARBA" id="ARBA00038471"/>
    </source>
</evidence>
<accession>A0AAV5HJA8</accession>
<dbReference type="AlphaFoldDB" id="A0AAV5HJA8"/>
<keyword evidence="1" id="KW-0732">Signal</keyword>
<dbReference type="InterPro" id="IPR006501">
    <property type="entry name" value="Pectinesterase_inhib_dom"/>
</dbReference>
<comment type="caution">
    <text evidence="4">The sequence shown here is derived from an EMBL/GenBank/DDBJ whole genome shotgun (WGS) entry which is preliminary data.</text>
</comment>
<proteinExistence type="inferred from homology"/>
<gene>
    <name evidence="4" type="ORF">SLEP1_g1352</name>
</gene>
<reference evidence="4 5" key="1">
    <citation type="journal article" date="2021" name="Commun. Biol.">
        <title>The genome of Shorea leprosula (Dipterocarpaceae) highlights the ecological relevance of drought in aseasonal tropical rainforests.</title>
        <authorList>
            <person name="Ng K.K.S."/>
            <person name="Kobayashi M.J."/>
            <person name="Fawcett J.A."/>
            <person name="Hatakeyama M."/>
            <person name="Paape T."/>
            <person name="Ng C.H."/>
            <person name="Ang C.C."/>
            <person name="Tnah L.H."/>
            <person name="Lee C.T."/>
            <person name="Nishiyama T."/>
            <person name="Sese J."/>
            <person name="O'Brien M.J."/>
            <person name="Copetti D."/>
            <person name="Mohd Noor M.I."/>
            <person name="Ong R.C."/>
            <person name="Putra M."/>
            <person name="Sireger I.Z."/>
            <person name="Indrioko S."/>
            <person name="Kosugi Y."/>
            <person name="Izuno A."/>
            <person name="Isagi Y."/>
            <person name="Lee S.L."/>
            <person name="Shimizu K.K."/>
        </authorList>
    </citation>
    <scope>NUCLEOTIDE SEQUENCE [LARGE SCALE GENOMIC DNA]</scope>
    <source>
        <strain evidence="4">214</strain>
    </source>
</reference>
<dbReference type="SMART" id="SM00856">
    <property type="entry name" value="PMEI"/>
    <property type="match status" value="1"/>
</dbReference>
<dbReference type="NCBIfam" id="TIGR01614">
    <property type="entry name" value="PME_inhib"/>
    <property type="match status" value="1"/>
</dbReference>
<sequence>MREHQRFFIFSQSKDSTRRRYTMNATNSNATTVLIANACKNAQYKDLCIQSLQADEASKDSDLRGLVLLAIRLAAANGSDTSVHIKMLLKDTSALDPVIEQCLNDCSNHYLSAIEQLNDSIAALLAGASEDVKIWVEAAISDAESCEDGFKQYSEKQSVISERNSIFRKLCSNVLAINKVLEEGN</sequence>
<keyword evidence="5" id="KW-1185">Reference proteome</keyword>
<comment type="similarity">
    <text evidence="2">Belongs to the PMEI family.</text>
</comment>
<dbReference type="CDD" id="cd15801">
    <property type="entry name" value="PMEI-like_1"/>
    <property type="match status" value="1"/>
</dbReference>
<dbReference type="PANTHER" id="PTHR31080">
    <property type="entry name" value="PECTINESTERASE INHIBITOR-LIKE"/>
    <property type="match status" value="1"/>
</dbReference>
<dbReference type="InterPro" id="IPR035513">
    <property type="entry name" value="Invertase/methylesterase_inhib"/>
</dbReference>
<evidence type="ECO:0000313" key="5">
    <source>
        <dbReference type="Proteomes" id="UP001054252"/>
    </source>
</evidence>
<dbReference type="Pfam" id="PF04043">
    <property type="entry name" value="PMEI"/>
    <property type="match status" value="1"/>
</dbReference>
<dbReference type="PANTHER" id="PTHR31080:SF296">
    <property type="entry name" value="OS05G0360900 PROTEIN"/>
    <property type="match status" value="1"/>
</dbReference>
<name>A0AAV5HJA8_9ROSI</name>